<dbReference type="EMBL" id="UYRR01012384">
    <property type="protein sequence ID" value="VDK26335.1"/>
    <property type="molecule type" value="Genomic_DNA"/>
</dbReference>
<dbReference type="AlphaFoldDB" id="A0A0M3JEY1"/>
<reference evidence="3" key="1">
    <citation type="submission" date="2017-02" db="UniProtKB">
        <authorList>
            <consortium name="WormBaseParasite"/>
        </authorList>
    </citation>
    <scope>IDENTIFICATION</scope>
</reference>
<evidence type="ECO:0000313" key="1">
    <source>
        <dbReference type="EMBL" id="VDK26335.1"/>
    </source>
</evidence>
<evidence type="ECO:0000313" key="2">
    <source>
        <dbReference type="Proteomes" id="UP000267096"/>
    </source>
</evidence>
<keyword evidence="2" id="KW-1185">Reference proteome</keyword>
<reference evidence="1 2" key="2">
    <citation type="submission" date="2018-11" db="EMBL/GenBank/DDBJ databases">
        <authorList>
            <consortium name="Pathogen Informatics"/>
        </authorList>
    </citation>
    <scope>NUCLEOTIDE SEQUENCE [LARGE SCALE GENOMIC DNA]</scope>
</reference>
<sequence>MIERFVWWNEEMGDWQLKCIAYTGNNMRARNPLPTPVYKVENPQMRNLFLSYADEIGQNVQIEPRSAAKVRLKSAKRLVI</sequence>
<name>A0A0M3JEY1_ANISI</name>
<protein>
    <submittedName>
        <fullName evidence="3">Kinesin-like protein KIF3A (inferred by orthology to a human protein)</fullName>
    </submittedName>
</protein>
<proteinExistence type="predicted"/>
<accession>A0A0M3JEY1</accession>
<evidence type="ECO:0000313" key="3">
    <source>
        <dbReference type="WBParaSite" id="ASIM_0000618001-mRNA-1"/>
    </source>
</evidence>
<dbReference type="Proteomes" id="UP000267096">
    <property type="component" value="Unassembled WGS sequence"/>
</dbReference>
<dbReference type="WBParaSite" id="ASIM_0000618001-mRNA-1">
    <property type="protein sequence ID" value="ASIM_0000618001-mRNA-1"/>
    <property type="gene ID" value="ASIM_0000618001"/>
</dbReference>
<dbReference type="OrthoDB" id="3176171at2759"/>
<gene>
    <name evidence="1" type="ORF">ASIM_LOCUS5966</name>
</gene>
<organism evidence="3">
    <name type="scientific">Anisakis simplex</name>
    <name type="common">Herring worm</name>
    <dbReference type="NCBI Taxonomy" id="6269"/>
    <lineage>
        <taxon>Eukaryota</taxon>
        <taxon>Metazoa</taxon>
        <taxon>Ecdysozoa</taxon>
        <taxon>Nematoda</taxon>
        <taxon>Chromadorea</taxon>
        <taxon>Rhabditida</taxon>
        <taxon>Spirurina</taxon>
        <taxon>Ascaridomorpha</taxon>
        <taxon>Ascaridoidea</taxon>
        <taxon>Anisakidae</taxon>
        <taxon>Anisakis</taxon>
        <taxon>Anisakis simplex complex</taxon>
    </lineage>
</organism>